<dbReference type="PROSITE" id="PS00868">
    <property type="entry name" value="CYS_MET_METAB_PP"/>
    <property type="match status" value="1"/>
</dbReference>
<dbReference type="GO" id="GO:0019346">
    <property type="term" value="P:transsulfuration"/>
    <property type="evidence" value="ECO:0007669"/>
    <property type="project" value="InterPro"/>
</dbReference>
<dbReference type="Proteomes" id="UP000263232">
    <property type="component" value="Chromosome"/>
</dbReference>
<dbReference type="EMBL" id="CP023434">
    <property type="protein sequence ID" value="AXY24627.1"/>
    <property type="molecule type" value="Genomic_DNA"/>
</dbReference>
<dbReference type="GO" id="GO:0016740">
    <property type="term" value="F:transferase activity"/>
    <property type="evidence" value="ECO:0007669"/>
    <property type="project" value="UniProtKB-KW"/>
</dbReference>
<keyword evidence="10" id="KW-0808">Transferase</keyword>
<evidence type="ECO:0000313" key="11">
    <source>
        <dbReference type="Proteomes" id="UP000263232"/>
    </source>
</evidence>
<feature type="modified residue" description="N6-(pyridoxal phosphate)lysine" evidence="8">
    <location>
        <position position="194"/>
    </location>
</feature>
<evidence type="ECO:0000256" key="8">
    <source>
        <dbReference type="PIRSR" id="PIRSR001434-2"/>
    </source>
</evidence>
<accession>A0A347WHS0</accession>
<evidence type="ECO:0000256" key="4">
    <source>
        <dbReference type="ARBA" id="ARBA00047175"/>
    </source>
</evidence>
<evidence type="ECO:0000313" key="10">
    <source>
        <dbReference type="EMBL" id="AXY24627.1"/>
    </source>
</evidence>
<keyword evidence="3 8" id="KW-0663">Pyridoxal phosphate</keyword>
<dbReference type="OrthoDB" id="9780685at2"/>
<comment type="catalytic activity">
    <reaction evidence="6">
        <text>L-homocysteine + H2O = 2-oxobutanoate + hydrogen sulfide + NH4(+) + H(+)</text>
        <dbReference type="Rhea" id="RHEA:14501"/>
        <dbReference type="ChEBI" id="CHEBI:15377"/>
        <dbReference type="ChEBI" id="CHEBI:15378"/>
        <dbReference type="ChEBI" id="CHEBI:16763"/>
        <dbReference type="ChEBI" id="CHEBI:28938"/>
        <dbReference type="ChEBI" id="CHEBI:29919"/>
        <dbReference type="ChEBI" id="CHEBI:58199"/>
        <dbReference type="EC" id="4.4.1.2"/>
    </reaction>
    <physiologicalReaction direction="left-to-right" evidence="6">
        <dbReference type="Rhea" id="RHEA:14502"/>
    </physiologicalReaction>
</comment>
<dbReference type="CDD" id="cd00614">
    <property type="entry name" value="CGS_like"/>
    <property type="match status" value="1"/>
</dbReference>
<dbReference type="KEGG" id="abae:CL176_00490"/>
<dbReference type="PANTHER" id="PTHR11808">
    <property type="entry name" value="TRANS-SULFURATION ENZYME FAMILY MEMBER"/>
    <property type="match status" value="1"/>
</dbReference>
<dbReference type="FunFam" id="3.40.640.10:FF:000046">
    <property type="entry name" value="Cystathionine gamma-lyase"/>
    <property type="match status" value="1"/>
</dbReference>
<dbReference type="SUPFAM" id="SSF53383">
    <property type="entry name" value="PLP-dependent transferases"/>
    <property type="match status" value="1"/>
</dbReference>
<dbReference type="InterPro" id="IPR054542">
    <property type="entry name" value="Cys_met_metab_PP"/>
</dbReference>
<dbReference type="InterPro" id="IPR015421">
    <property type="entry name" value="PyrdxlP-dep_Trfase_major"/>
</dbReference>
<evidence type="ECO:0000256" key="2">
    <source>
        <dbReference type="ARBA" id="ARBA00009077"/>
    </source>
</evidence>
<sequence length="361" mass="39148">MVSISTKLAQLGNRKDSVTGSVSLPIHPSTTYAHPAMGESTGFDYTRTANPTRSVLEEGLADLEGGTYALATSSGMSAIQLVLQLFPKGSKILAGRDLYGGSYRLFEDLEKADLLTFEYFLDEAACLEKLDASIDAVYLETPTNPLMQVLDIEAIAQACRKVDACLIVDNTLLTPLRQKPLELGADIVVHSGTKYLTGHNDILAGVVVTNDADLGERLVHLANATGPTLSAFDAWLFVRSLKTLEVRFDRQEATARQVVSALEALPGIEKVLYAGQGAMLSVLFADQAQIKPFLENLQVFSFAESLGSVESLVTYPTTQTHADIPEEVRESYGLTPNLLRFSIGLEDPEDLIHDIKQALQA</sequence>
<evidence type="ECO:0000256" key="3">
    <source>
        <dbReference type="ARBA" id="ARBA00022898"/>
    </source>
</evidence>
<reference evidence="10 11" key="1">
    <citation type="submission" date="2017-09" db="EMBL/GenBank/DDBJ databases">
        <title>Complete genome sequence of Oxytococcus suis strain ZY16052.</title>
        <authorList>
            <person name="Li F."/>
        </authorList>
    </citation>
    <scope>NUCLEOTIDE SEQUENCE [LARGE SCALE GENOMIC DNA]</scope>
    <source>
        <strain evidence="10 11">ZY16052</strain>
    </source>
</reference>
<dbReference type="Gene3D" id="3.40.640.10">
    <property type="entry name" value="Type I PLP-dependent aspartate aminotransferase-like (Major domain)"/>
    <property type="match status" value="1"/>
</dbReference>
<protein>
    <recommendedName>
        <fullName evidence="4">homocysteine desulfhydrase</fullName>
        <ecNumber evidence="4">4.4.1.2</ecNumber>
    </recommendedName>
    <alternativeName>
        <fullName evidence="5">Homocysteine desulfhydrase</fullName>
    </alternativeName>
</protein>
<comment type="catalytic activity">
    <reaction evidence="7">
        <text>L-methionine + H2O = methanethiol + 2-oxobutanoate + NH4(+)</text>
        <dbReference type="Rhea" id="RHEA:23800"/>
        <dbReference type="ChEBI" id="CHEBI:15377"/>
        <dbReference type="ChEBI" id="CHEBI:16007"/>
        <dbReference type="ChEBI" id="CHEBI:16763"/>
        <dbReference type="ChEBI" id="CHEBI:28938"/>
        <dbReference type="ChEBI" id="CHEBI:57844"/>
        <dbReference type="EC" id="4.4.1.11"/>
    </reaction>
    <physiologicalReaction direction="left-to-right" evidence="7">
        <dbReference type="Rhea" id="RHEA:23801"/>
    </physiologicalReaction>
</comment>
<dbReference type="RefSeq" id="WP_118989551.1">
    <property type="nucleotide sequence ID" value="NZ_CP023434.1"/>
</dbReference>
<dbReference type="PANTHER" id="PTHR11808:SF90">
    <property type="entry name" value="CYSTATHIONINE GAMMA-SYNTHASE"/>
    <property type="match status" value="1"/>
</dbReference>
<dbReference type="AlphaFoldDB" id="A0A347WHS0"/>
<dbReference type="GO" id="GO:0005737">
    <property type="term" value="C:cytoplasm"/>
    <property type="evidence" value="ECO:0007669"/>
    <property type="project" value="TreeGrafter"/>
</dbReference>
<evidence type="ECO:0000256" key="9">
    <source>
        <dbReference type="RuleBase" id="RU362118"/>
    </source>
</evidence>
<gene>
    <name evidence="10" type="ORF">CL176_00490</name>
</gene>
<dbReference type="PIRSF" id="PIRSF001434">
    <property type="entry name" value="CGS"/>
    <property type="match status" value="1"/>
</dbReference>
<proteinExistence type="inferred from homology"/>
<dbReference type="FunFam" id="3.90.1150.10:FF:000070">
    <property type="entry name" value="Putative cystathionine gamma-synthase"/>
    <property type="match status" value="1"/>
</dbReference>
<keyword evidence="11" id="KW-1185">Reference proteome</keyword>
<dbReference type="InterPro" id="IPR015424">
    <property type="entry name" value="PyrdxlP-dep_Trfase"/>
</dbReference>
<evidence type="ECO:0000256" key="5">
    <source>
        <dbReference type="ARBA" id="ARBA00047199"/>
    </source>
</evidence>
<dbReference type="InterPro" id="IPR015422">
    <property type="entry name" value="PyrdxlP-dep_Trfase_small"/>
</dbReference>
<comment type="similarity">
    <text evidence="2 9">Belongs to the trans-sulfuration enzymes family.</text>
</comment>
<dbReference type="Pfam" id="PF01053">
    <property type="entry name" value="Cys_Met_Meta_PP"/>
    <property type="match status" value="1"/>
</dbReference>
<dbReference type="InterPro" id="IPR000277">
    <property type="entry name" value="Cys/Met-Metab_PyrdxlP-dep_enz"/>
</dbReference>
<evidence type="ECO:0000256" key="1">
    <source>
        <dbReference type="ARBA" id="ARBA00001933"/>
    </source>
</evidence>
<comment type="cofactor">
    <cofactor evidence="1 9">
        <name>pyridoxal 5'-phosphate</name>
        <dbReference type="ChEBI" id="CHEBI:597326"/>
    </cofactor>
</comment>
<organism evidence="10 11">
    <name type="scientific">Suicoccus acidiformans</name>
    <dbReference type="NCBI Taxonomy" id="2036206"/>
    <lineage>
        <taxon>Bacteria</taxon>
        <taxon>Bacillati</taxon>
        <taxon>Bacillota</taxon>
        <taxon>Bacilli</taxon>
        <taxon>Lactobacillales</taxon>
        <taxon>Aerococcaceae</taxon>
        <taxon>Suicoccus</taxon>
    </lineage>
</organism>
<dbReference type="EC" id="4.4.1.2" evidence="4"/>
<dbReference type="GO" id="GO:0030170">
    <property type="term" value="F:pyridoxal phosphate binding"/>
    <property type="evidence" value="ECO:0007669"/>
    <property type="project" value="InterPro"/>
</dbReference>
<dbReference type="Gene3D" id="3.90.1150.10">
    <property type="entry name" value="Aspartate Aminotransferase, domain 1"/>
    <property type="match status" value="1"/>
</dbReference>
<dbReference type="GO" id="GO:0018826">
    <property type="term" value="F:methionine gamma-lyase activity"/>
    <property type="evidence" value="ECO:0007669"/>
    <property type="project" value="UniProtKB-EC"/>
</dbReference>
<evidence type="ECO:0000256" key="6">
    <source>
        <dbReference type="ARBA" id="ARBA00048780"/>
    </source>
</evidence>
<dbReference type="GO" id="GO:0047982">
    <property type="term" value="F:homocysteine desulfhydrase activity"/>
    <property type="evidence" value="ECO:0007669"/>
    <property type="project" value="UniProtKB-EC"/>
</dbReference>
<evidence type="ECO:0000256" key="7">
    <source>
        <dbReference type="ARBA" id="ARBA00052699"/>
    </source>
</evidence>
<name>A0A347WHS0_9LACT</name>